<dbReference type="STRING" id="551115.Aazo_2345"/>
<organism evidence="1 2">
    <name type="scientific">Nostoc azollae (strain 0708)</name>
    <name type="common">Anabaena azollae (strain 0708)</name>
    <dbReference type="NCBI Taxonomy" id="551115"/>
    <lineage>
        <taxon>Bacteria</taxon>
        <taxon>Bacillati</taxon>
        <taxon>Cyanobacteriota</taxon>
        <taxon>Cyanophyceae</taxon>
        <taxon>Nostocales</taxon>
        <taxon>Nostocaceae</taxon>
        <taxon>Trichormus</taxon>
    </lineage>
</organism>
<evidence type="ECO:0000313" key="2">
    <source>
        <dbReference type="Proteomes" id="UP000001511"/>
    </source>
</evidence>
<evidence type="ECO:0000313" key="1">
    <source>
        <dbReference type="EMBL" id="ADI64302.1"/>
    </source>
</evidence>
<dbReference type="Proteomes" id="UP000001511">
    <property type="component" value="Chromosome"/>
</dbReference>
<proteinExistence type="predicted"/>
<gene>
    <name evidence="1" type="ordered locus">Aazo_2345</name>
</gene>
<dbReference type="RefSeq" id="WP_013191319.1">
    <property type="nucleotide sequence ID" value="NC_014248.1"/>
</dbReference>
<dbReference type="eggNOG" id="COG4636">
    <property type="taxonomic scope" value="Bacteria"/>
</dbReference>
<keyword evidence="2" id="KW-1185">Reference proteome</keyword>
<dbReference type="KEGG" id="naz:Aazo_2345"/>
<dbReference type="OrthoDB" id="428427at2"/>
<sequence length="60" mass="6833">MTYSPTKVITFEQFLIEYGDNSCYELIDGELRDIESTGLHEEVSGNIARIIYAEILGFNL</sequence>
<dbReference type="HOGENOM" id="CLU_3064068_0_0_3"/>
<dbReference type="EMBL" id="CP002059">
    <property type="protein sequence ID" value="ADI64302.1"/>
    <property type="molecule type" value="Genomic_DNA"/>
</dbReference>
<dbReference type="AlphaFoldDB" id="D7DXX4"/>
<protein>
    <submittedName>
        <fullName evidence="1">Uncharacterized protein</fullName>
    </submittedName>
</protein>
<name>D7DXX4_NOSA0</name>
<accession>D7DXX4</accession>
<reference evidence="1 2" key="1">
    <citation type="journal article" date="2010" name="PLoS ONE">
        <title>Genome erosion in a nitrogen-fixing vertically transmitted endosymbiotic multicellular cyanobacterium.</title>
        <authorList>
            <person name="Ran L."/>
            <person name="Larsson J."/>
            <person name="Vigil-Stenman T."/>
            <person name="Nylander J.A."/>
            <person name="Ininbergs K."/>
            <person name="Zheng W.W."/>
            <person name="Lapidus A."/>
            <person name="Lowry S."/>
            <person name="Haselkorn R."/>
            <person name="Bergman B."/>
        </authorList>
    </citation>
    <scope>NUCLEOTIDE SEQUENCE [LARGE SCALE GENOMIC DNA]</scope>
    <source>
        <strain evidence="1 2">0708</strain>
    </source>
</reference>